<accession>A0A2P2MZZ6</accession>
<sequence length="25" mass="2958">MLWTNFTSPNFTKPSSLFKKRLSIL</sequence>
<protein>
    <submittedName>
        <fullName evidence="1">Uncharacterized protein</fullName>
    </submittedName>
</protein>
<organism evidence="1">
    <name type="scientific">Rhizophora mucronata</name>
    <name type="common">Asiatic mangrove</name>
    <dbReference type="NCBI Taxonomy" id="61149"/>
    <lineage>
        <taxon>Eukaryota</taxon>
        <taxon>Viridiplantae</taxon>
        <taxon>Streptophyta</taxon>
        <taxon>Embryophyta</taxon>
        <taxon>Tracheophyta</taxon>
        <taxon>Spermatophyta</taxon>
        <taxon>Magnoliopsida</taxon>
        <taxon>eudicotyledons</taxon>
        <taxon>Gunneridae</taxon>
        <taxon>Pentapetalae</taxon>
        <taxon>rosids</taxon>
        <taxon>fabids</taxon>
        <taxon>Malpighiales</taxon>
        <taxon>Rhizophoraceae</taxon>
        <taxon>Rhizophora</taxon>
    </lineage>
</organism>
<proteinExistence type="predicted"/>
<dbReference type="AlphaFoldDB" id="A0A2P2MZZ6"/>
<dbReference type="EMBL" id="GGEC01055318">
    <property type="protein sequence ID" value="MBX35802.1"/>
    <property type="molecule type" value="Transcribed_RNA"/>
</dbReference>
<name>A0A2P2MZZ6_RHIMU</name>
<reference evidence="1" key="1">
    <citation type="submission" date="2018-02" db="EMBL/GenBank/DDBJ databases">
        <title>Rhizophora mucronata_Transcriptome.</title>
        <authorList>
            <person name="Meera S.P."/>
            <person name="Sreeshan A."/>
            <person name="Augustine A."/>
        </authorList>
    </citation>
    <scope>NUCLEOTIDE SEQUENCE</scope>
    <source>
        <tissue evidence="1">Leaf</tissue>
    </source>
</reference>
<evidence type="ECO:0000313" key="1">
    <source>
        <dbReference type="EMBL" id="MBX35802.1"/>
    </source>
</evidence>